<evidence type="ECO:0000256" key="7">
    <source>
        <dbReference type="RuleBase" id="RU363032"/>
    </source>
</evidence>
<feature type="transmembrane region" description="Helical" evidence="7">
    <location>
        <begin position="5"/>
        <end position="24"/>
    </location>
</feature>
<dbReference type="SUPFAM" id="SSF161098">
    <property type="entry name" value="MetI-like"/>
    <property type="match status" value="2"/>
</dbReference>
<evidence type="ECO:0000256" key="2">
    <source>
        <dbReference type="ARBA" id="ARBA00022448"/>
    </source>
</evidence>
<feature type="transmembrane region" description="Helical" evidence="7">
    <location>
        <begin position="256"/>
        <end position="280"/>
    </location>
</feature>
<feature type="domain" description="ABC transmembrane type-1" evidence="8">
    <location>
        <begin position="220"/>
        <end position="425"/>
    </location>
</feature>
<evidence type="ECO:0000256" key="4">
    <source>
        <dbReference type="ARBA" id="ARBA00022692"/>
    </source>
</evidence>
<sequence>MSNRILLLLVCGWIGFLLLPWYAIEDGFWAFGWLSSYPSGSDAAPAIVQIFKDKFWLAPMLVPLLVPLAIINRDRTDRMTGTVLVACGIFGLVWLFGQGFTVGVRGFAQPWMTEMFGRISSRQFGMGYGGLVVGTVFLLQLTIGLARRGAMRGDAFVVSSIGVIAASIMLFVFFPVVKILGSAAVDSKGQSSLGSLVSRLISPDIWSLDCLMGGRQCGVLWNSFALALVTGVLTTLLGLAFALLSERTNFRAKGLLKALTILPVITPPFVIGLGIILLFGRNGAFSLMLESWFGIEPTRWVYGFTGLVIVQVLAFTPIAFMVLIGVVQGISPSMEEAAQTLRATRWRTFYTVTWPLMRPGLANAFLIGFVESLADFGNPLVLGGNFEVLSTQIFYAIVGAQSDQGRASSLSIVLLALTMAAFFAQRFWLGNKSYTTVSGKGDSGLPCPLPRRMRWFVYGTTIPWMAFTVILYGMVLYGGFVKNFGVNNTFTLEHYITAFGIDFANGWQMTGRAWGSFFTTVELSAISAPFTAAIGLMTAYILNRQRFAGQGAFEFTTMLSFAIPGTVIGVSYIVAFNVPPIELTGTGAILVICFIFRNMPVSIRAGIATLSQIDKSLDECSLTLRHGSAATLRRVILPLLRPAIVASLVYSFVRSITSVSAVVFLVSAQFNLATAYIVGRVEVSDFGVAIAYSSVLIVFMTVGILVIQLLVGERKLGRRSAQKSIPAAGSLVA</sequence>
<feature type="transmembrane region" description="Helical" evidence="7">
    <location>
        <begin position="686"/>
        <end position="711"/>
    </location>
</feature>
<comment type="similarity">
    <text evidence="7">Belongs to the binding-protein-dependent transport system permease family.</text>
</comment>
<organism evidence="9 10">
    <name type="scientific">Lacibacterium aquatile</name>
    <dbReference type="NCBI Taxonomy" id="1168082"/>
    <lineage>
        <taxon>Bacteria</taxon>
        <taxon>Pseudomonadati</taxon>
        <taxon>Pseudomonadota</taxon>
        <taxon>Alphaproteobacteria</taxon>
        <taxon>Rhodospirillales</taxon>
        <taxon>Rhodospirillaceae</taxon>
    </lineage>
</organism>
<comment type="caution">
    <text evidence="9">The sequence shown here is derived from an EMBL/GenBank/DDBJ whole genome shotgun (WGS) entry which is preliminary data.</text>
</comment>
<evidence type="ECO:0000256" key="3">
    <source>
        <dbReference type="ARBA" id="ARBA00022475"/>
    </source>
</evidence>
<keyword evidence="4 7" id="KW-0812">Transmembrane</keyword>
<evidence type="ECO:0000313" key="10">
    <source>
        <dbReference type="Proteomes" id="UP001597295"/>
    </source>
</evidence>
<keyword evidence="10" id="KW-1185">Reference proteome</keyword>
<name>A0ABW5DQS7_9PROT</name>
<keyword evidence="3" id="KW-1003">Cell membrane</keyword>
<dbReference type="EMBL" id="JBHUIP010000009">
    <property type="protein sequence ID" value="MFD2263120.1"/>
    <property type="molecule type" value="Genomic_DNA"/>
</dbReference>
<gene>
    <name evidence="9" type="ORF">ACFSM5_09500</name>
</gene>
<dbReference type="PROSITE" id="PS50928">
    <property type="entry name" value="ABC_TM1"/>
    <property type="match status" value="2"/>
</dbReference>
<feature type="transmembrane region" description="Helical" evidence="7">
    <location>
        <begin position="455"/>
        <end position="480"/>
    </location>
</feature>
<keyword evidence="2 7" id="KW-0813">Transport</keyword>
<evidence type="ECO:0000256" key="6">
    <source>
        <dbReference type="ARBA" id="ARBA00023136"/>
    </source>
</evidence>
<evidence type="ECO:0000256" key="1">
    <source>
        <dbReference type="ARBA" id="ARBA00004651"/>
    </source>
</evidence>
<dbReference type="PANTHER" id="PTHR30183">
    <property type="entry name" value="MOLYBDENUM TRANSPORT SYSTEM PERMEASE PROTEIN MODB"/>
    <property type="match status" value="1"/>
</dbReference>
<feature type="transmembrane region" description="Helical" evidence="7">
    <location>
        <begin position="581"/>
        <end position="599"/>
    </location>
</feature>
<dbReference type="RefSeq" id="WP_379876092.1">
    <property type="nucleotide sequence ID" value="NZ_JBHUIP010000009.1"/>
</dbReference>
<dbReference type="Pfam" id="PF00528">
    <property type="entry name" value="BPD_transp_1"/>
    <property type="match status" value="2"/>
</dbReference>
<evidence type="ECO:0000259" key="8">
    <source>
        <dbReference type="PROSITE" id="PS50928"/>
    </source>
</evidence>
<dbReference type="PANTHER" id="PTHR30183:SF7">
    <property type="entry name" value="FERRIC TRANSPORT SYSTEM PERMEASE PROTEIN FBPB 1-RELATED"/>
    <property type="match status" value="1"/>
</dbReference>
<feature type="transmembrane region" description="Helical" evidence="7">
    <location>
        <begin position="124"/>
        <end position="143"/>
    </location>
</feature>
<dbReference type="Proteomes" id="UP001597295">
    <property type="component" value="Unassembled WGS sequence"/>
</dbReference>
<dbReference type="CDD" id="cd06261">
    <property type="entry name" value="TM_PBP2"/>
    <property type="match status" value="2"/>
</dbReference>
<protein>
    <submittedName>
        <fullName evidence="9">ABC transporter permease</fullName>
    </submittedName>
</protein>
<feature type="transmembrane region" description="Helical" evidence="7">
    <location>
        <begin position="523"/>
        <end position="543"/>
    </location>
</feature>
<feature type="transmembrane region" description="Helical" evidence="7">
    <location>
        <begin position="348"/>
        <end position="370"/>
    </location>
</feature>
<feature type="transmembrane region" description="Helical" evidence="7">
    <location>
        <begin position="155"/>
        <end position="177"/>
    </location>
</feature>
<evidence type="ECO:0000256" key="5">
    <source>
        <dbReference type="ARBA" id="ARBA00022989"/>
    </source>
</evidence>
<dbReference type="Gene3D" id="1.10.3720.10">
    <property type="entry name" value="MetI-like"/>
    <property type="match status" value="2"/>
</dbReference>
<dbReference type="InterPro" id="IPR000515">
    <property type="entry name" value="MetI-like"/>
</dbReference>
<accession>A0ABW5DQS7</accession>
<feature type="transmembrane region" description="Helical" evidence="7">
    <location>
        <begin position="407"/>
        <end position="424"/>
    </location>
</feature>
<feature type="transmembrane region" description="Helical" evidence="7">
    <location>
        <begin position="224"/>
        <end position="244"/>
    </location>
</feature>
<feature type="transmembrane region" description="Helical" evidence="7">
    <location>
        <begin position="55"/>
        <end position="71"/>
    </location>
</feature>
<keyword evidence="5 7" id="KW-1133">Transmembrane helix</keyword>
<dbReference type="InterPro" id="IPR035906">
    <property type="entry name" value="MetI-like_sf"/>
</dbReference>
<feature type="transmembrane region" description="Helical" evidence="7">
    <location>
        <begin position="83"/>
        <end position="104"/>
    </location>
</feature>
<comment type="subcellular location">
    <subcellularLocation>
        <location evidence="1 7">Cell membrane</location>
        <topology evidence="1 7">Multi-pass membrane protein</topology>
    </subcellularLocation>
</comment>
<feature type="domain" description="ABC transmembrane type-1" evidence="8">
    <location>
        <begin position="517"/>
        <end position="707"/>
    </location>
</feature>
<feature type="transmembrane region" description="Helical" evidence="7">
    <location>
        <begin position="555"/>
        <end position="575"/>
    </location>
</feature>
<proteinExistence type="inferred from homology"/>
<keyword evidence="6 7" id="KW-0472">Membrane</keyword>
<reference evidence="10" key="1">
    <citation type="journal article" date="2019" name="Int. J. Syst. Evol. Microbiol.">
        <title>The Global Catalogue of Microorganisms (GCM) 10K type strain sequencing project: providing services to taxonomists for standard genome sequencing and annotation.</title>
        <authorList>
            <consortium name="The Broad Institute Genomics Platform"/>
            <consortium name="The Broad Institute Genome Sequencing Center for Infectious Disease"/>
            <person name="Wu L."/>
            <person name="Ma J."/>
        </authorList>
    </citation>
    <scope>NUCLEOTIDE SEQUENCE [LARGE SCALE GENOMIC DNA]</scope>
    <source>
        <strain evidence="10">CGMCC 1.19062</strain>
    </source>
</reference>
<feature type="transmembrane region" description="Helical" evidence="7">
    <location>
        <begin position="300"/>
        <end position="327"/>
    </location>
</feature>
<evidence type="ECO:0000313" key="9">
    <source>
        <dbReference type="EMBL" id="MFD2263120.1"/>
    </source>
</evidence>